<keyword evidence="5 11" id="KW-0812">Transmembrane</keyword>
<dbReference type="EC" id="3.4.24.-" evidence="11"/>
<dbReference type="STRING" id="1123402.SAMN02583745_00308"/>
<dbReference type="GO" id="GO:0006508">
    <property type="term" value="P:proteolysis"/>
    <property type="evidence" value="ECO:0007669"/>
    <property type="project" value="UniProtKB-KW"/>
</dbReference>
<keyword evidence="7 11" id="KW-0862">Zinc</keyword>
<keyword evidence="11" id="KW-0479">Metal-binding</keyword>
<dbReference type="InterPro" id="IPR004387">
    <property type="entry name" value="Pept_M50_Zn"/>
</dbReference>
<dbReference type="RefSeq" id="WP_093317118.1">
    <property type="nucleotide sequence ID" value="NZ_FOHV01000002.1"/>
</dbReference>
<sequence length="451" mass="50090">MFNLLLFLVTIGILVVIHEYGHFIVARKCGVRVEKFSIGFGPKLYSWYDKNGTEFSLSMIPLGGYVRMLDERVAEVNHTLKDKAFNNKTIAQRAMIIAAGPLANFILAFFIFWLLAMIGFESRKSVILSVEPMSIASQANIPANTVIMEINGQDARSLITAEAILHKLAENKTSSATLILQDMDDETYEFERVLSLSDWQFDPQNQVALTSLGIVFPEYPLNIQEVLSDSPAQKAGLQPGDIITHMNAEPVNSRQEFIHFINYHANETVYLTLMRNSTEIDVMITPEKIVDKQGDKEISKGRIGISFANDPLKDEYMLNNRYNPLTSLWIASKMLTQKVGLILGFLVDAVKGNASIDDIAGPVGIAQAAGSQFSFGMSAYLAFLAFLSINLGIMNLLPIPVLDGGHLLFLAVEKIKGSPVSLKIQQNFYFVGAILLILLMGLTFISDFMRF</sequence>
<evidence type="ECO:0000256" key="10">
    <source>
        <dbReference type="ARBA" id="ARBA00023136"/>
    </source>
</evidence>
<name>A0A1H9YQR8_9GAMM</name>
<keyword evidence="9 11" id="KW-0482">Metalloprotease</keyword>
<dbReference type="NCBIfam" id="TIGR00054">
    <property type="entry name" value="RIP metalloprotease RseP"/>
    <property type="match status" value="1"/>
</dbReference>
<keyword evidence="4 13" id="KW-0645">Protease</keyword>
<accession>A0A1H9YQR8</accession>
<evidence type="ECO:0000256" key="8">
    <source>
        <dbReference type="ARBA" id="ARBA00022989"/>
    </source>
</evidence>
<keyword evidence="8 11" id="KW-1133">Transmembrane helix</keyword>
<evidence type="ECO:0000256" key="4">
    <source>
        <dbReference type="ARBA" id="ARBA00022670"/>
    </source>
</evidence>
<dbReference type="InterPro" id="IPR008915">
    <property type="entry name" value="Peptidase_M50"/>
</dbReference>
<dbReference type="SMART" id="SM00228">
    <property type="entry name" value="PDZ"/>
    <property type="match status" value="2"/>
</dbReference>
<evidence type="ECO:0000313" key="13">
    <source>
        <dbReference type="EMBL" id="SES71505.1"/>
    </source>
</evidence>
<evidence type="ECO:0000256" key="3">
    <source>
        <dbReference type="ARBA" id="ARBA00007931"/>
    </source>
</evidence>
<dbReference type="PROSITE" id="PS50106">
    <property type="entry name" value="PDZ"/>
    <property type="match status" value="1"/>
</dbReference>
<feature type="transmembrane region" description="Helical" evidence="11">
    <location>
        <begin position="379"/>
        <end position="399"/>
    </location>
</feature>
<keyword evidence="6 11" id="KW-0378">Hydrolase</keyword>
<feature type="transmembrane region" description="Helical" evidence="11">
    <location>
        <begin position="94"/>
        <end position="115"/>
    </location>
</feature>
<comment type="similarity">
    <text evidence="3 11">Belongs to the peptidase M50B family.</text>
</comment>
<evidence type="ECO:0000256" key="2">
    <source>
        <dbReference type="ARBA" id="ARBA00004141"/>
    </source>
</evidence>
<comment type="subcellular location">
    <subcellularLocation>
        <location evidence="2">Membrane</location>
        <topology evidence="2">Multi-pass membrane protein</topology>
    </subcellularLocation>
</comment>
<organism evidence="13 14">
    <name type="scientific">Thorsellia anophelis DSM 18579</name>
    <dbReference type="NCBI Taxonomy" id="1123402"/>
    <lineage>
        <taxon>Bacteria</taxon>
        <taxon>Pseudomonadati</taxon>
        <taxon>Pseudomonadota</taxon>
        <taxon>Gammaproteobacteria</taxon>
        <taxon>Enterobacterales</taxon>
        <taxon>Thorselliaceae</taxon>
        <taxon>Thorsellia</taxon>
    </lineage>
</organism>
<dbReference type="SUPFAM" id="SSF50156">
    <property type="entry name" value="PDZ domain-like"/>
    <property type="match status" value="2"/>
</dbReference>
<dbReference type="PANTHER" id="PTHR42837">
    <property type="entry name" value="REGULATOR OF SIGMA-E PROTEASE RSEP"/>
    <property type="match status" value="1"/>
</dbReference>
<evidence type="ECO:0000256" key="5">
    <source>
        <dbReference type="ARBA" id="ARBA00022692"/>
    </source>
</evidence>
<dbReference type="Pfam" id="PF17820">
    <property type="entry name" value="PDZ_6"/>
    <property type="match status" value="1"/>
</dbReference>
<feature type="transmembrane region" description="Helical" evidence="11">
    <location>
        <begin position="428"/>
        <end position="449"/>
    </location>
</feature>
<dbReference type="OrthoDB" id="9782003at2"/>
<proteinExistence type="inferred from homology"/>
<keyword evidence="10 11" id="KW-0472">Membrane</keyword>
<dbReference type="PANTHER" id="PTHR42837:SF2">
    <property type="entry name" value="MEMBRANE METALLOPROTEASE ARASP2, CHLOROPLASTIC-RELATED"/>
    <property type="match status" value="1"/>
</dbReference>
<gene>
    <name evidence="13" type="ORF">SAMN02583745_00308</name>
</gene>
<dbReference type="InterPro" id="IPR036034">
    <property type="entry name" value="PDZ_sf"/>
</dbReference>
<dbReference type="AlphaFoldDB" id="A0A1H9YQR8"/>
<dbReference type="GO" id="GO:0004222">
    <property type="term" value="F:metalloendopeptidase activity"/>
    <property type="evidence" value="ECO:0007669"/>
    <property type="project" value="InterPro"/>
</dbReference>
<dbReference type="GO" id="GO:0046872">
    <property type="term" value="F:metal ion binding"/>
    <property type="evidence" value="ECO:0007669"/>
    <property type="project" value="UniProtKB-KW"/>
</dbReference>
<evidence type="ECO:0000313" key="14">
    <source>
        <dbReference type="Proteomes" id="UP000242642"/>
    </source>
</evidence>
<evidence type="ECO:0000256" key="1">
    <source>
        <dbReference type="ARBA" id="ARBA00001947"/>
    </source>
</evidence>
<evidence type="ECO:0000256" key="11">
    <source>
        <dbReference type="RuleBase" id="RU362031"/>
    </source>
</evidence>
<dbReference type="CDD" id="cd06163">
    <property type="entry name" value="S2P-M50_PDZ_RseP-like"/>
    <property type="match status" value="2"/>
</dbReference>
<dbReference type="CDD" id="cd23081">
    <property type="entry name" value="cpPDZ_EcRseP-like"/>
    <property type="match status" value="1"/>
</dbReference>
<evidence type="ECO:0000259" key="12">
    <source>
        <dbReference type="PROSITE" id="PS50106"/>
    </source>
</evidence>
<dbReference type="InterPro" id="IPR001478">
    <property type="entry name" value="PDZ"/>
</dbReference>
<keyword evidence="14" id="KW-1185">Reference proteome</keyword>
<evidence type="ECO:0000256" key="9">
    <source>
        <dbReference type="ARBA" id="ARBA00023049"/>
    </source>
</evidence>
<reference evidence="14" key="1">
    <citation type="submission" date="2016-10" db="EMBL/GenBank/DDBJ databases">
        <authorList>
            <person name="Varghese N."/>
            <person name="Submissions S."/>
        </authorList>
    </citation>
    <scope>NUCLEOTIDE SEQUENCE [LARGE SCALE GENOMIC DNA]</scope>
    <source>
        <strain evidence="14">DSM 18579</strain>
    </source>
</reference>
<dbReference type="InterPro" id="IPR041489">
    <property type="entry name" value="PDZ_6"/>
</dbReference>
<dbReference type="GO" id="GO:0016020">
    <property type="term" value="C:membrane"/>
    <property type="evidence" value="ECO:0007669"/>
    <property type="project" value="UniProtKB-SubCell"/>
</dbReference>
<dbReference type="Gene3D" id="2.30.42.10">
    <property type="match status" value="2"/>
</dbReference>
<dbReference type="EMBL" id="FOHV01000002">
    <property type="protein sequence ID" value="SES71505.1"/>
    <property type="molecule type" value="Genomic_DNA"/>
</dbReference>
<evidence type="ECO:0000256" key="6">
    <source>
        <dbReference type="ARBA" id="ARBA00022801"/>
    </source>
</evidence>
<dbReference type="Proteomes" id="UP000242642">
    <property type="component" value="Unassembled WGS sequence"/>
</dbReference>
<feature type="domain" description="PDZ" evidence="12">
    <location>
        <begin position="212"/>
        <end position="288"/>
    </location>
</feature>
<dbReference type="Pfam" id="PF02163">
    <property type="entry name" value="Peptidase_M50"/>
    <property type="match status" value="1"/>
</dbReference>
<evidence type="ECO:0000256" key="7">
    <source>
        <dbReference type="ARBA" id="ARBA00022833"/>
    </source>
</evidence>
<protein>
    <recommendedName>
        <fullName evidence="11">Zinc metalloprotease</fullName>
        <ecNumber evidence="11">3.4.24.-</ecNumber>
    </recommendedName>
</protein>
<comment type="cofactor">
    <cofactor evidence="1 11">
        <name>Zn(2+)</name>
        <dbReference type="ChEBI" id="CHEBI:29105"/>
    </cofactor>
</comment>